<reference evidence="1" key="2">
    <citation type="submission" date="2025-09" db="UniProtKB">
        <authorList>
            <consortium name="Ensembl"/>
        </authorList>
    </citation>
    <scope>IDENTIFICATION</scope>
</reference>
<proteinExistence type="predicted"/>
<evidence type="ECO:0000313" key="1">
    <source>
        <dbReference type="Ensembl" id="ENSCATP00000001561.1"/>
    </source>
</evidence>
<dbReference type="Bgee" id="ENSCATG00000007260">
    <property type="expression patterns" value="Expressed in thymus and 12 other cell types or tissues"/>
</dbReference>
<evidence type="ECO:0000313" key="2">
    <source>
        <dbReference type="Proteomes" id="UP000233060"/>
    </source>
</evidence>
<dbReference type="OMA" id="KTPSCMY"/>
<name>A0A2K5KLI5_CERAT</name>
<organism evidence="1 2">
    <name type="scientific">Cercocebus atys</name>
    <name type="common">Sooty mangabey</name>
    <name type="synonym">Cercocebus torquatus atys</name>
    <dbReference type="NCBI Taxonomy" id="9531"/>
    <lineage>
        <taxon>Eukaryota</taxon>
        <taxon>Metazoa</taxon>
        <taxon>Chordata</taxon>
        <taxon>Craniata</taxon>
        <taxon>Vertebrata</taxon>
        <taxon>Euteleostomi</taxon>
        <taxon>Mammalia</taxon>
        <taxon>Eutheria</taxon>
        <taxon>Euarchontoglires</taxon>
        <taxon>Primates</taxon>
        <taxon>Haplorrhini</taxon>
        <taxon>Catarrhini</taxon>
        <taxon>Cercopithecidae</taxon>
        <taxon>Cercopithecinae</taxon>
        <taxon>Cercocebus</taxon>
    </lineage>
</organism>
<reference evidence="1" key="1">
    <citation type="submission" date="2025-08" db="UniProtKB">
        <authorList>
            <consortium name="Ensembl"/>
        </authorList>
    </citation>
    <scope>IDENTIFICATION</scope>
</reference>
<dbReference type="Proteomes" id="UP000233060">
    <property type="component" value="Unassembled WGS sequence"/>
</dbReference>
<dbReference type="GeneTree" id="ENSGT00910000148149"/>
<dbReference type="AlphaFoldDB" id="A0A2K5KLI5"/>
<accession>A0A2K5KLI5</accession>
<sequence length="54" mass="6523">MTFKLCLLKVSSGVFWEERNWKIKLYFCQKTLTCMCLRVFSFSISFHIQSSQFM</sequence>
<protein>
    <submittedName>
        <fullName evidence="1">Uncharacterized protein</fullName>
    </submittedName>
</protein>
<keyword evidence="2" id="KW-1185">Reference proteome</keyword>
<dbReference type="Ensembl" id="ENSCATT00000007975.1">
    <property type="protein sequence ID" value="ENSCATP00000001561.1"/>
    <property type="gene ID" value="ENSCATG00000007260.1"/>
</dbReference>